<evidence type="ECO:0000313" key="2">
    <source>
        <dbReference type="EMBL" id="KAL2097238.1"/>
    </source>
</evidence>
<dbReference type="InterPro" id="IPR029266">
    <property type="entry name" value="FAM217"/>
</dbReference>
<dbReference type="Pfam" id="PF15344">
    <property type="entry name" value="FAM217"/>
    <property type="match status" value="1"/>
</dbReference>
<name>A0ABD1KDS1_9TELE</name>
<feature type="region of interest" description="Disordered" evidence="1">
    <location>
        <begin position="359"/>
        <end position="443"/>
    </location>
</feature>
<dbReference type="PANTHER" id="PTHR22145:SF4">
    <property type="entry name" value="PROTEIN FAM217A"/>
    <property type="match status" value="1"/>
</dbReference>
<evidence type="ECO:0000313" key="3">
    <source>
        <dbReference type="Proteomes" id="UP001591681"/>
    </source>
</evidence>
<dbReference type="PANTHER" id="PTHR22145">
    <property type="entry name" value="SI:CH211-266K22.6"/>
    <property type="match status" value="1"/>
</dbReference>
<evidence type="ECO:0000256" key="1">
    <source>
        <dbReference type="SAM" id="MobiDB-lite"/>
    </source>
</evidence>
<sequence length="443" mass="49602">MSAFQHLILRVGLFCLEGSSRMRRSAVTGDTGVFPQHFNGLHKFNDDYVSQLVRRLEELDISRGNPNDEGSVHSCRAILEREASHCSGGLESPSFLEELSSTRPRMLTQRWGELKLQFETRGTLQQIQPLRQVQSTPSLRITPIQLSNSHELKTRWWVNREGLSMSEHWAANIDEQGQRDWYVNGTTPAYHSNDSDISDQERGNTLPARGSPLGMDLRPEPFDRDPDIPSGEAGEVQQVYPAVLPGPLKWLHMTLSMSSTEETEDQPLPGVHVHDPSVSAIASRLIELERLQAATVLRERVRTGRSRPATAVPIMRCCSRPRKPEPADPRSEFSGRGECRSVVSDFTDVTPLDSGFVTHKTTRSVRTKRRSKMTPKQLTVPTNRPCSCSQPKSEKHASAHSPGSSPVSVKPTPHIKTKPLKTAKKRIPRKPRTDFTKGHKSKA</sequence>
<organism evidence="2 3">
    <name type="scientific">Coilia grayii</name>
    <name type="common">Gray's grenadier anchovy</name>
    <dbReference type="NCBI Taxonomy" id="363190"/>
    <lineage>
        <taxon>Eukaryota</taxon>
        <taxon>Metazoa</taxon>
        <taxon>Chordata</taxon>
        <taxon>Craniata</taxon>
        <taxon>Vertebrata</taxon>
        <taxon>Euteleostomi</taxon>
        <taxon>Actinopterygii</taxon>
        <taxon>Neopterygii</taxon>
        <taxon>Teleostei</taxon>
        <taxon>Clupei</taxon>
        <taxon>Clupeiformes</taxon>
        <taxon>Clupeoidei</taxon>
        <taxon>Engraulidae</taxon>
        <taxon>Coilinae</taxon>
        <taxon>Coilia</taxon>
    </lineage>
</organism>
<feature type="region of interest" description="Disordered" evidence="1">
    <location>
        <begin position="184"/>
        <end position="218"/>
    </location>
</feature>
<gene>
    <name evidence="2" type="ORF">ACEWY4_006445</name>
</gene>
<comment type="caution">
    <text evidence="2">The sequence shown here is derived from an EMBL/GenBank/DDBJ whole genome shotgun (WGS) entry which is preliminary data.</text>
</comment>
<feature type="compositionally biased region" description="Basic residues" evidence="1">
    <location>
        <begin position="360"/>
        <end position="373"/>
    </location>
</feature>
<dbReference type="EMBL" id="JBHFQA010000006">
    <property type="protein sequence ID" value="KAL2097238.1"/>
    <property type="molecule type" value="Genomic_DNA"/>
</dbReference>
<dbReference type="Proteomes" id="UP001591681">
    <property type="component" value="Unassembled WGS sequence"/>
</dbReference>
<dbReference type="AlphaFoldDB" id="A0ABD1KDS1"/>
<protein>
    <submittedName>
        <fullName evidence="2">Uncharacterized protein</fullName>
    </submittedName>
</protein>
<feature type="compositionally biased region" description="Polar residues" evidence="1">
    <location>
        <begin position="374"/>
        <end position="391"/>
    </location>
</feature>
<keyword evidence="3" id="KW-1185">Reference proteome</keyword>
<reference evidence="2 3" key="1">
    <citation type="submission" date="2024-09" db="EMBL/GenBank/DDBJ databases">
        <title>A chromosome-level genome assembly of Gray's grenadier anchovy, Coilia grayii.</title>
        <authorList>
            <person name="Fu Z."/>
        </authorList>
    </citation>
    <scope>NUCLEOTIDE SEQUENCE [LARGE SCALE GENOMIC DNA]</scope>
    <source>
        <strain evidence="2">G4</strain>
        <tissue evidence="2">Muscle</tissue>
    </source>
</reference>
<proteinExistence type="predicted"/>
<accession>A0ABD1KDS1</accession>
<feature type="compositionally biased region" description="Basic residues" evidence="1">
    <location>
        <begin position="413"/>
        <end position="430"/>
    </location>
</feature>